<feature type="transmembrane region" description="Helical" evidence="5">
    <location>
        <begin position="635"/>
        <end position="663"/>
    </location>
</feature>
<gene>
    <name evidence="6" type="ORF">SAMN04488130_101609</name>
</gene>
<proteinExistence type="predicted"/>
<keyword evidence="2 5" id="KW-0812">Transmembrane</keyword>
<keyword evidence="7" id="KW-1185">Reference proteome</keyword>
<name>A0A1H5T8L0_9FLAO</name>
<evidence type="ECO:0000256" key="4">
    <source>
        <dbReference type="ARBA" id="ARBA00023136"/>
    </source>
</evidence>
<dbReference type="InterPro" id="IPR011385">
    <property type="entry name" value="Site-sp_rcmbase"/>
</dbReference>
<dbReference type="AlphaFoldDB" id="A0A1H5T8L0"/>
<dbReference type="Pfam" id="PF10136">
    <property type="entry name" value="SpecificRecomb"/>
    <property type="match status" value="1"/>
</dbReference>
<feature type="transmembrane region" description="Helical" evidence="5">
    <location>
        <begin position="514"/>
        <end position="538"/>
    </location>
</feature>
<evidence type="ECO:0000313" key="7">
    <source>
        <dbReference type="Proteomes" id="UP000236737"/>
    </source>
</evidence>
<protein>
    <submittedName>
        <fullName evidence="6">Site-specific recombinase</fullName>
    </submittedName>
</protein>
<dbReference type="Proteomes" id="UP000236737">
    <property type="component" value="Unassembled WGS sequence"/>
</dbReference>
<dbReference type="Gene3D" id="1.20.1080.10">
    <property type="entry name" value="Glycerol uptake facilitator protein"/>
    <property type="match status" value="1"/>
</dbReference>
<evidence type="ECO:0000256" key="5">
    <source>
        <dbReference type="SAM" id="Phobius"/>
    </source>
</evidence>
<evidence type="ECO:0000256" key="1">
    <source>
        <dbReference type="ARBA" id="ARBA00004141"/>
    </source>
</evidence>
<dbReference type="InterPro" id="IPR023271">
    <property type="entry name" value="Aquaporin-like"/>
</dbReference>
<feature type="transmembrane region" description="Helical" evidence="5">
    <location>
        <begin position="378"/>
        <end position="396"/>
    </location>
</feature>
<evidence type="ECO:0000256" key="3">
    <source>
        <dbReference type="ARBA" id="ARBA00022989"/>
    </source>
</evidence>
<dbReference type="GO" id="GO:0016020">
    <property type="term" value="C:membrane"/>
    <property type="evidence" value="ECO:0007669"/>
    <property type="project" value="UniProtKB-SubCell"/>
</dbReference>
<comment type="subcellular location">
    <subcellularLocation>
        <location evidence="1">Membrane</location>
        <topology evidence="1">Multi-pass membrane protein</topology>
    </subcellularLocation>
</comment>
<reference evidence="7" key="1">
    <citation type="submission" date="2016-10" db="EMBL/GenBank/DDBJ databases">
        <authorList>
            <person name="Varghese N."/>
            <person name="Submissions S."/>
        </authorList>
    </citation>
    <scope>NUCLEOTIDE SEQUENCE [LARGE SCALE GENOMIC DNA]</scope>
    <source>
        <strain evidence="7">CGMCC 1.9230</strain>
    </source>
</reference>
<feature type="transmembrane region" description="Helical" evidence="5">
    <location>
        <begin position="408"/>
        <end position="429"/>
    </location>
</feature>
<sequence>MMKLMKVNRPNCTFTKKETTKMRLFFKTKSKPTFSELLTSCFDDSQSWRNREDDLEALVTLVELIRPSKIKKLQTVDLQEIISFLKENDSCRTQFSIYIKEILRGKKFSKILSDAAILQDVDFIFEVKKRIFSKFLPYQPQKNTLEYVLNQVFYNRDDALWINRIQSNQLGELYTLLEFKSIYETAAANTNLSELLIAMSLLTQRISGRAMETDVLKMVPEFDDFESPFGAFEKELLQIGDKIRNSDLHYIKPDNLSYAQVLVLHKQCEAFVDKAFHNSSKYGISLRVNQNLLKIRQQLDRLKHLIPLLIVDKQQDIKANGIALALQLIRYNCYKNNVRKFIGESTQLISYEITQHTAKTGEHYITETRSEYFKMFRTAMGGGFIVGIMCIIKVLLSKVDASFFGHAFLYSMNYAFGFIVIYLLGFTLATKQPAMTAAALIKALEEGEIKQGKDSEKYQAFAILFARVFRSQFIAFVGNVIMAFPISLLGIWLIDYTLDYNIAATKWKNLLVDLSPIHSLAILHSAIAGVFLFLSGIISGSVANRDKHNQVYFRIAEHPGLKRSFGKLRTLKLAKLYEKRWAGIISNFWFGIFMGSIGSIGLFLGLNLDIRHITFASGNLALGLYGANYAISNSMLFWGIFGIGIIGLVNFMVSFSLSLGLAFRSRAISVFELKFVTASIWKHFKARPISFFFPTEKKIKSVTVENYLNTEKKE</sequence>
<evidence type="ECO:0000256" key="2">
    <source>
        <dbReference type="ARBA" id="ARBA00022692"/>
    </source>
</evidence>
<keyword evidence="4 5" id="KW-0472">Membrane</keyword>
<evidence type="ECO:0000313" key="6">
    <source>
        <dbReference type="EMBL" id="SEF59120.1"/>
    </source>
</evidence>
<organism evidence="6 7">
    <name type="scientific">Flavobacterium urumqiense</name>
    <dbReference type="NCBI Taxonomy" id="935224"/>
    <lineage>
        <taxon>Bacteria</taxon>
        <taxon>Pseudomonadati</taxon>
        <taxon>Bacteroidota</taxon>
        <taxon>Flavobacteriia</taxon>
        <taxon>Flavobacteriales</taxon>
        <taxon>Flavobacteriaceae</taxon>
        <taxon>Flavobacterium</taxon>
    </lineage>
</organism>
<accession>A0A1H5T8L0</accession>
<feature type="transmembrane region" description="Helical" evidence="5">
    <location>
        <begin position="473"/>
        <end position="494"/>
    </location>
</feature>
<feature type="transmembrane region" description="Helical" evidence="5">
    <location>
        <begin position="581"/>
        <end position="604"/>
    </location>
</feature>
<keyword evidence="3 5" id="KW-1133">Transmembrane helix</keyword>
<dbReference type="EMBL" id="FNVP01000001">
    <property type="protein sequence ID" value="SEF59120.1"/>
    <property type="molecule type" value="Genomic_DNA"/>
</dbReference>